<reference evidence="1 2" key="1">
    <citation type="submission" date="2015-01" db="EMBL/GenBank/DDBJ databases">
        <title>Evolution of Trichinella species and genotypes.</title>
        <authorList>
            <person name="Korhonen P.K."/>
            <person name="Edoardo P."/>
            <person name="Giuseppe L.R."/>
            <person name="Gasser R.B."/>
        </authorList>
    </citation>
    <scope>NUCLEOTIDE SEQUENCE [LARGE SCALE GENOMIC DNA]</scope>
    <source>
        <strain evidence="1">ISS13</strain>
    </source>
</reference>
<protein>
    <submittedName>
        <fullName evidence="1">Uncharacterized protein</fullName>
    </submittedName>
</protein>
<evidence type="ECO:0000313" key="1">
    <source>
        <dbReference type="EMBL" id="KRY62877.1"/>
    </source>
</evidence>
<sequence length="42" mass="4931">MNYGVLENLSPNYAVVLEFLEIHFPMKGRNMLVGFEILFRID</sequence>
<name>A0A0V1DMV6_TRIPS</name>
<dbReference type="Proteomes" id="UP000054632">
    <property type="component" value="Unassembled WGS sequence"/>
</dbReference>
<comment type="caution">
    <text evidence="1">The sequence shown here is derived from an EMBL/GenBank/DDBJ whole genome shotgun (WGS) entry which is preliminary data.</text>
</comment>
<dbReference type="EMBL" id="JYDR01001770">
    <property type="protein sequence ID" value="KRY62877.1"/>
    <property type="molecule type" value="Genomic_DNA"/>
</dbReference>
<organism evidence="1 2">
    <name type="scientific">Trichinella pseudospiralis</name>
    <name type="common">Parasitic roundworm</name>
    <dbReference type="NCBI Taxonomy" id="6337"/>
    <lineage>
        <taxon>Eukaryota</taxon>
        <taxon>Metazoa</taxon>
        <taxon>Ecdysozoa</taxon>
        <taxon>Nematoda</taxon>
        <taxon>Enoplea</taxon>
        <taxon>Dorylaimia</taxon>
        <taxon>Trichinellida</taxon>
        <taxon>Trichinellidae</taxon>
        <taxon>Trichinella</taxon>
    </lineage>
</organism>
<evidence type="ECO:0000313" key="2">
    <source>
        <dbReference type="Proteomes" id="UP000054632"/>
    </source>
</evidence>
<dbReference type="AlphaFoldDB" id="A0A0V1DMV6"/>
<gene>
    <name evidence="1" type="ORF">T4A_11520</name>
</gene>
<proteinExistence type="predicted"/>
<accession>A0A0V1DMV6</accession>